<dbReference type="AlphaFoldDB" id="A0A2R6AKV2"/>
<evidence type="ECO:0000256" key="1">
    <source>
        <dbReference type="SAM" id="MobiDB-lite"/>
    </source>
</evidence>
<organism evidence="2 3">
    <name type="scientific">Candidatus Marsarchaeota G1 archaeon OSP_C</name>
    <dbReference type="NCBI Taxonomy" id="1978154"/>
    <lineage>
        <taxon>Archaea</taxon>
        <taxon>Candidatus Marsarchaeota</taxon>
        <taxon>Candidatus Marsarchaeota group 1</taxon>
    </lineage>
</organism>
<dbReference type="Proteomes" id="UP000241473">
    <property type="component" value="Unassembled WGS sequence"/>
</dbReference>
<reference evidence="2 3" key="1">
    <citation type="submission" date="2017-04" db="EMBL/GenBank/DDBJ databases">
        <title>Novel microbial lineages endemic to geothermal iron-oxide mats fill important gaps in the evolutionary history of Archaea.</title>
        <authorList>
            <person name="Jay Z.J."/>
            <person name="Beam J.P."/>
            <person name="Dlakic M."/>
            <person name="Rusch D.B."/>
            <person name="Kozubal M.A."/>
            <person name="Inskeep W.P."/>
        </authorList>
    </citation>
    <scope>NUCLEOTIDE SEQUENCE [LARGE SCALE GENOMIC DNA]</scope>
    <source>
        <strain evidence="2">OSP_C</strain>
    </source>
</reference>
<feature type="region of interest" description="Disordered" evidence="1">
    <location>
        <begin position="33"/>
        <end position="62"/>
    </location>
</feature>
<feature type="region of interest" description="Disordered" evidence="1">
    <location>
        <begin position="95"/>
        <end position="147"/>
    </location>
</feature>
<proteinExistence type="predicted"/>
<evidence type="ECO:0000313" key="2">
    <source>
        <dbReference type="EMBL" id="PSN86996.1"/>
    </source>
</evidence>
<comment type="caution">
    <text evidence="2">The sequence shown here is derived from an EMBL/GenBank/DDBJ whole genome shotgun (WGS) entry which is preliminary data.</text>
</comment>
<protein>
    <submittedName>
        <fullName evidence="2">Uncharacterized protein</fullName>
    </submittedName>
</protein>
<accession>A0A2R6AKV2</accession>
<sequence>MQNRISRSANTGSSAVNKVAVKEFERELCKKSKTVAKTPKYTPPNSEHQLNSENKHKVTKNGRDQSVTLLGLCRFELSTELKVTSELPRHKWRELPESSLHLASPPTLRREEGGAKQATAGGTHPARFKRTREALKSRSKVKLQKGQ</sequence>
<gene>
    <name evidence="2" type="ORF">B9Q00_10010</name>
</gene>
<feature type="compositionally biased region" description="Polar residues" evidence="1">
    <location>
        <begin position="43"/>
        <end position="52"/>
    </location>
</feature>
<dbReference type="EMBL" id="NEXB01000094">
    <property type="protein sequence ID" value="PSN86996.1"/>
    <property type="molecule type" value="Genomic_DNA"/>
</dbReference>
<evidence type="ECO:0000313" key="3">
    <source>
        <dbReference type="Proteomes" id="UP000241473"/>
    </source>
</evidence>
<name>A0A2R6AKV2_9ARCH</name>
<feature type="compositionally biased region" description="Basic residues" evidence="1">
    <location>
        <begin position="137"/>
        <end position="147"/>
    </location>
</feature>